<evidence type="ECO:0000313" key="1">
    <source>
        <dbReference type="EMBL" id="SDB93895.1"/>
    </source>
</evidence>
<dbReference type="AlphaFoldDB" id="A0A1G6HIZ8"/>
<reference evidence="2" key="1">
    <citation type="submission" date="2016-09" db="EMBL/GenBank/DDBJ databases">
        <authorList>
            <person name="Varghese N."/>
            <person name="Submissions S."/>
        </authorList>
    </citation>
    <scope>NUCLEOTIDE SEQUENCE [LARGE SCALE GENOMIC DNA]</scope>
    <source>
        <strain evidence="2">ANC 3699</strain>
    </source>
</reference>
<dbReference type="Proteomes" id="UP000242317">
    <property type="component" value="Unassembled WGS sequence"/>
</dbReference>
<dbReference type="EMBL" id="FMYK01000002">
    <property type="protein sequence ID" value="SDB93895.1"/>
    <property type="molecule type" value="Genomic_DNA"/>
</dbReference>
<name>A0A1G6HIZ8_9GAMM</name>
<sequence length="36" mass="4182">MTNFKTQISTNKRNTSHQQGMLALLKVYLAEYSLNH</sequence>
<accession>A0A1G6HIZ8</accession>
<proteinExistence type="predicted"/>
<protein>
    <submittedName>
        <fullName evidence="1">Uncharacterized protein</fullName>
    </submittedName>
</protein>
<evidence type="ECO:0000313" key="2">
    <source>
        <dbReference type="Proteomes" id="UP000242317"/>
    </source>
</evidence>
<gene>
    <name evidence="1" type="ORF">SAMN05421749_102282</name>
</gene>
<keyword evidence="2" id="KW-1185">Reference proteome</keyword>
<organism evidence="1 2">
    <name type="scientific">Acinetobacter marinus</name>
    <dbReference type="NCBI Taxonomy" id="281375"/>
    <lineage>
        <taxon>Bacteria</taxon>
        <taxon>Pseudomonadati</taxon>
        <taxon>Pseudomonadota</taxon>
        <taxon>Gammaproteobacteria</taxon>
        <taxon>Moraxellales</taxon>
        <taxon>Moraxellaceae</taxon>
        <taxon>Acinetobacter</taxon>
    </lineage>
</organism>